<reference evidence="2" key="1">
    <citation type="submission" date="2020-08" db="EMBL/GenBank/DDBJ databases">
        <title>Genome public.</title>
        <authorList>
            <person name="Liu C."/>
            <person name="Sun Q."/>
        </authorList>
    </citation>
    <scope>NUCLEOTIDE SEQUENCE</scope>
    <source>
        <strain evidence="2">NSJ-31</strain>
    </source>
</reference>
<keyword evidence="3" id="KW-1185">Reference proteome</keyword>
<accession>A0A926DXU5</accession>
<dbReference type="RefSeq" id="WP_249282872.1">
    <property type="nucleotide sequence ID" value="NZ_JACRST010000009.1"/>
</dbReference>
<name>A0A926DXU5_9FIRM</name>
<dbReference type="InterPro" id="IPR014578">
    <property type="entry name" value="Pesterase_CT488"/>
</dbReference>
<dbReference type="PANTHER" id="PTHR31302">
    <property type="entry name" value="TRANSMEMBRANE PROTEIN WITH METALLOPHOSPHOESTERASE DOMAIN-RELATED"/>
    <property type="match status" value="1"/>
</dbReference>
<dbReference type="Pfam" id="PF00149">
    <property type="entry name" value="Metallophos"/>
    <property type="match status" value="1"/>
</dbReference>
<feature type="domain" description="Calcineurin-like phosphoesterase" evidence="1">
    <location>
        <begin position="1"/>
        <end position="196"/>
    </location>
</feature>
<dbReference type="InterPro" id="IPR051158">
    <property type="entry name" value="Metallophosphoesterase_sf"/>
</dbReference>
<dbReference type="InterPro" id="IPR004843">
    <property type="entry name" value="Calcineurin-like_PHP"/>
</dbReference>
<evidence type="ECO:0000313" key="3">
    <source>
        <dbReference type="Proteomes" id="UP000653127"/>
    </source>
</evidence>
<dbReference type="PIRSF" id="PIRSF033094">
    <property type="entry name" value="Pesterase_CT488"/>
    <property type="match status" value="1"/>
</dbReference>
<dbReference type="SUPFAM" id="SSF56300">
    <property type="entry name" value="Metallo-dependent phosphatases"/>
    <property type="match status" value="1"/>
</dbReference>
<dbReference type="InterPro" id="IPR029052">
    <property type="entry name" value="Metallo-depent_PP-like"/>
</dbReference>
<comment type="caution">
    <text evidence="2">The sequence shown here is derived from an EMBL/GenBank/DDBJ whole genome shotgun (WGS) entry which is preliminary data.</text>
</comment>
<proteinExistence type="predicted"/>
<organism evidence="2 3">
    <name type="scientific">Ligaoa zhengdingensis</name>
    <dbReference type="NCBI Taxonomy" id="2763658"/>
    <lineage>
        <taxon>Bacteria</taxon>
        <taxon>Bacillati</taxon>
        <taxon>Bacillota</taxon>
        <taxon>Clostridia</taxon>
        <taxon>Eubacteriales</taxon>
        <taxon>Oscillospiraceae</taxon>
        <taxon>Ligaoa</taxon>
    </lineage>
</organism>
<protein>
    <submittedName>
        <fullName evidence="2">Metallophosphoesterase</fullName>
    </submittedName>
</protein>
<dbReference type="Gene3D" id="3.60.21.10">
    <property type="match status" value="1"/>
</dbReference>
<dbReference type="Proteomes" id="UP000653127">
    <property type="component" value="Unassembled WGS sequence"/>
</dbReference>
<sequence>MSVFAIGDLHLSLGGDKPMDVFPGWQDYVARLEQNWRALISPEDTVILAGDTSWAMTLSATLADFQLIHSLPGEKYLIKGNHDYWWNSRAKMDAYLEANGLTSLHILHNSAVQAEGMALCGTRGWLFEKGEAHDQKILAREAARLQMSIDAARDMQGERVVFLHYPPVYADETSEEIVAVLKKNGIRRCYYGHIHSTGCAYALNGEYEGVEFRLISSDFLRFSPIKIQQIVEF</sequence>
<gene>
    <name evidence="2" type="ORF">H8711_07585</name>
</gene>
<dbReference type="AlphaFoldDB" id="A0A926DXU5"/>
<evidence type="ECO:0000313" key="2">
    <source>
        <dbReference type="EMBL" id="MBC8546796.1"/>
    </source>
</evidence>
<dbReference type="EMBL" id="JACRST010000009">
    <property type="protein sequence ID" value="MBC8546796.1"/>
    <property type="molecule type" value="Genomic_DNA"/>
</dbReference>
<dbReference type="PANTHER" id="PTHR31302:SF22">
    <property type="entry name" value="PHOSPHOESTERASE"/>
    <property type="match status" value="1"/>
</dbReference>
<evidence type="ECO:0000259" key="1">
    <source>
        <dbReference type="Pfam" id="PF00149"/>
    </source>
</evidence>
<dbReference type="GO" id="GO:0016787">
    <property type="term" value="F:hydrolase activity"/>
    <property type="evidence" value="ECO:0007669"/>
    <property type="project" value="InterPro"/>
</dbReference>